<name>W7IM94_9PSEU</name>
<accession>W7IM94</accession>
<reference evidence="1 2" key="1">
    <citation type="journal article" date="2014" name="Genome Announc.">
        <title>Draft Genome Sequence of the Antitrypanosomally Active Sponge-Associated Bacterium Actinokineospora sp. Strain EG49.</title>
        <authorList>
            <person name="Harjes J."/>
            <person name="Ryu T."/>
            <person name="Abdelmohsen U.R."/>
            <person name="Moitinho-Silva L."/>
            <person name="Horn H."/>
            <person name="Ravasi T."/>
            <person name="Hentschel U."/>
        </authorList>
    </citation>
    <scope>NUCLEOTIDE SEQUENCE [LARGE SCALE GENOMIC DNA]</scope>
    <source>
        <strain evidence="1 2">EG49</strain>
    </source>
</reference>
<dbReference type="AlphaFoldDB" id="W7IM94"/>
<evidence type="ECO:0000313" key="1">
    <source>
        <dbReference type="EMBL" id="EWC62020.1"/>
    </source>
</evidence>
<proteinExistence type="predicted"/>
<organism evidence="1 2">
    <name type="scientific">Actinokineospora spheciospongiae</name>
    <dbReference type="NCBI Taxonomy" id="909613"/>
    <lineage>
        <taxon>Bacteria</taxon>
        <taxon>Bacillati</taxon>
        <taxon>Actinomycetota</taxon>
        <taxon>Actinomycetes</taxon>
        <taxon>Pseudonocardiales</taxon>
        <taxon>Pseudonocardiaceae</taxon>
        <taxon>Actinokineospora</taxon>
    </lineage>
</organism>
<gene>
    <name evidence="1" type="ORF">UO65_2683</name>
</gene>
<dbReference type="EMBL" id="AYXG01000094">
    <property type="protein sequence ID" value="EWC62020.1"/>
    <property type="molecule type" value="Genomic_DNA"/>
</dbReference>
<protein>
    <submittedName>
        <fullName evidence="1">Uncharacterized protein</fullName>
    </submittedName>
</protein>
<dbReference type="Proteomes" id="UP000019277">
    <property type="component" value="Unassembled WGS sequence"/>
</dbReference>
<comment type="caution">
    <text evidence="1">The sequence shown here is derived from an EMBL/GenBank/DDBJ whole genome shotgun (WGS) entry which is preliminary data.</text>
</comment>
<sequence length="194" mass="22005">MGRESQPDRGRTRCCEVPCRFHRHAPPLRDKTAVRVNRDGDRFAPLTINMCRLGCQTVRETRRKSHCEREHEKISCHRVTTWRRKHRPIMTSTARRPAVYRNSWSCPVWRLGTRCASIRVQRVTVVTGMRAWVPPLGIGGQSIADICVLSGSCITSYQWVSCPEVAGKFQPPTGVPGAHSVSVFQDSARVVGRW</sequence>
<evidence type="ECO:0000313" key="2">
    <source>
        <dbReference type="Proteomes" id="UP000019277"/>
    </source>
</evidence>
<keyword evidence="2" id="KW-1185">Reference proteome</keyword>